<evidence type="ECO:0000256" key="1">
    <source>
        <dbReference type="SAM" id="Phobius"/>
    </source>
</evidence>
<protein>
    <submittedName>
        <fullName evidence="2">Uncharacterized protein</fullName>
    </submittedName>
</protein>
<evidence type="ECO:0000313" key="3">
    <source>
        <dbReference type="Proteomes" id="UP000316213"/>
    </source>
</evidence>
<name>A0A5C5ZW69_9BACT</name>
<keyword evidence="3" id="KW-1185">Reference proteome</keyword>
<sequence length="180" mass="20810">MNRRPDWGYRAFLIGSIASAVWMLLTPVVPFVSDCLMRRFHLRTASYSAWALQQAIPPMYSFRNTVEVRNVPLDVMDSGWLDPFLLDPLADPISPLGVTGSNTTTSNRFGVIASRTINHFPAREITFANTRYRYFSEPENRSQADRWFVLESTYGSRSLRSTYELHLHNGRSWRMKLIDE</sequence>
<dbReference type="AlphaFoldDB" id="A0A5C5ZW69"/>
<dbReference type="Proteomes" id="UP000316213">
    <property type="component" value="Unassembled WGS sequence"/>
</dbReference>
<gene>
    <name evidence="2" type="ORF">Pla100_52030</name>
</gene>
<proteinExistence type="predicted"/>
<keyword evidence="1" id="KW-0812">Transmembrane</keyword>
<comment type="caution">
    <text evidence="2">The sequence shown here is derived from an EMBL/GenBank/DDBJ whole genome shotgun (WGS) entry which is preliminary data.</text>
</comment>
<keyword evidence="1" id="KW-1133">Transmembrane helix</keyword>
<dbReference type="RefSeq" id="WP_231603562.1">
    <property type="nucleotide sequence ID" value="NZ_SJPM01000015.1"/>
</dbReference>
<evidence type="ECO:0000313" key="2">
    <source>
        <dbReference type="EMBL" id="TWT91355.1"/>
    </source>
</evidence>
<organism evidence="2 3">
    <name type="scientific">Neorhodopirellula pilleata</name>
    <dbReference type="NCBI Taxonomy" id="2714738"/>
    <lineage>
        <taxon>Bacteria</taxon>
        <taxon>Pseudomonadati</taxon>
        <taxon>Planctomycetota</taxon>
        <taxon>Planctomycetia</taxon>
        <taxon>Pirellulales</taxon>
        <taxon>Pirellulaceae</taxon>
        <taxon>Neorhodopirellula</taxon>
    </lineage>
</organism>
<keyword evidence="1" id="KW-0472">Membrane</keyword>
<dbReference type="EMBL" id="SJPM01000015">
    <property type="protein sequence ID" value="TWT91355.1"/>
    <property type="molecule type" value="Genomic_DNA"/>
</dbReference>
<reference evidence="2 3" key="1">
    <citation type="submission" date="2019-02" db="EMBL/GenBank/DDBJ databases">
        <title>Deep-cultivation of Planctomycetes and their phenomic and genomic characterization uncovers novel biology.</title>
        <authorList>
            <person name="Wiegand S."/>
            <person name="Jogler M."/>
            <person name="Boedeker C."/>
            <person name="Pinto D."/>
            <person name="Vollmers J."/>
            <person name="Rivas-Marin E."/>
            <person name="Kohn T."/>
            <person name="Peeters S.H."/>
            <person name="Heuer A."/>
            <person name="Rast P."/>
            <person name="Oberbeckmann S."/>
            <person name="Bunk B."/>
            <person name="Jeske O."/>
            <person name="Meyerdierks A."/>
            <person name="Storesund J.E."/>
            <person name="Kallscheuer N."/>
            <person name="Luecker S."/>
            <person name="Lage O.M."/>
            <person name="Pohl T."/>
            <person name="Merkel B.J."/>
            <person name="Hornburger P."/>
            <person name="Mueller R.-W."/>
            <person name="Bruemmer F."/>
            <person name="Labrenz M."/>
            <person name="Spormann A.M."/>
            <person name="Op Den Camp H."/>
            <person name="Overmann J."/>
            <person name="Amann R."/>
            <person name="Jetten M.S.M."/>
            <person name="Mascher T."/>
            <person name="Medema M.H."/>
            <person name="Devos D.P."/>
            <person name="Kaster A.-K."/>
            <person name="Ovreas L."/>
            <person name="Rohde M."/>
            <person name="Galperin M.Y."/>
            <person name="Jogler C."/>
        </authorList>
    </citation>
    <scope>NUCLEOTIDE SEQUENCE [LARGE SCALE GENOMIC DNA]</scope>
    <source>
        <strain evidence="2 3">Pla100</strain>
    </source>
</reference>
<accession>A0A5C5ZW69</accession>
<feature type="transmembrane region" description="Helical" evidence="1">
    <location>
        <begin position="12"/>
        <end position="33"/>
    </location>
</feature>